<sequence>MEVQLNEADVRAALESKLGRKDLELVSWEQKSLMEDGRLGYLGDHFMLEARVRLPCAAATDVTLFVKALPKNPTARKTCTTSGLFRKEALFYGLLSADMIAAMRQERPGFQPFVFPACHLIKDDCILLDDLSRSGFKGMGGRECMPIEHARLVVKALGELHAAGLVLEERAGGRTLVDQFPEINYETFFCPDPEHAMAKWHQASIKLCVAIVPHLDKYKGDSAAIAKAQAALPDLLRSLFDKFGAWPGVRNTLCHGDVWINNFMFRYDASGAPVETSLVDFQLARYTPPAHDLIMFIAFCTDRAFQKRYLDELTRLHYDSMAAALRRAGCDPDKVLPWSEFQDVAAKQWKYGLLMMALEQPFSLAPSSLMDPLLVDEKKFYQHCHVDRTDAIIKLYEEDAYFRSRYNETMEGIIDNYILNA</sequence>
<reference evidence="2" key="1">
    <citation type="submission" date="2021-07" db="EMBL/GenBank/DDBJ databases">
        <authorList>
            <person name="Catto M.A."/>
            <person name="Jacobson A."/>
            <person name="Kennedy G."/>
            <person name="Labadie P."/>
            <person name="Hunt B.G."/>
            <person name="Srinivasan R."/>
        </authorList>
    </citation>
    <scope>NUCLEOTIDE SEQUENCE</scope>
    <source>
        <strain evidence="2">PL_HMW_Pooled</strain>
        <tissue evidence="2">Head</tissue>
    </source>
</reference>
<name>A0AAE1LLC3_9NEOP</name>
<dbReference type="Pfam" id="PF02958">
    <property type="entry name" value="EcKL"/>
    <property type="match status" value="1"/>
</dbReference>
<protein>
    <submittedName>
        <fullName evidence="2">Oxidoreductase dhs-27</fullName>
    </submittedName>
</protein>
<proteinExistence type="predicted"/>
<dbReference type="SUPFAM" id="SSF56112">
    <property type="entry name" value="Protein kinase-like (PK-like)"/>
    <property type="match status" value="1"/>
</dbReference>
<dbReference type="AlphaFoldDB" id="A0AAE1LLC3"/>
<dbReference type="SMART" id="SM00587">
    <property type="entry name" value="CHK"/>
    <property type="match status" value="1"/>
</dbReference>
<dbReference type="Gene3D" id="3.90.1200.10">
    <property type="match status" value="1"/>
</dbReference>
<comment type="caution">
    <text evidence="2">The sequence shown here is derived from an EMBL/GenBank/DDBJ whole genome shotgun (WGS) entry which is preliminary data.</text>
</comment>
<dbReference type="InterPro" id="IPR011009">
    <property type="entry name" value="Kinase-like_dom_sf"/>
</dbReference>
<reference evidence="2" key="2">
    <citation type="journal article" date="2023" name="BMC Genomics">
        <title>Pest status, molecular evolution, and epigenetic factors derived from the genome assembly of Frankliniella fusca, a thysanopteran phytovirus vector.</title>
        <authorList>
            <person name="Catto M.A."/>
            <person name="Labadie P.E."/>
            <person name="Jacobson A.L."/>
            <person name="Kennedy G.G."/>
            <person name="Srinivasan R."/>
            <person name="Hunt B.G."/>
        </authorList>
    </citation>
    <scope>NUCLEOTIDE SEQUENCE</scope>
    <source>
        <strain evidence="2">PL_HMW_Pooled</strain>
    </source>
</reference>
<accession>A0AAE1LLC3</accession>
<dbReference type="PANTHER" id="PTHR11012">
    <property type="entry name" value="PROTEIN KINASE-LIKE DOMAIN-CONTAINING"/>
    <property type="match status" value="1"/>
</dbReference>
<dbReference type="Proteomes" id="UP001219518">
    <property type="component" value="Unassembled WGS sequence"/>
</dbReference>
<keyword evidence="3" id="KW-1185">Reference proteome</keyword>
<evidence type="ECO:0000313" key="3">
    <source>
        <dbReference type="Proteomes" id="UP001219518"/>
    </source>
</evidence>
<organism evidence="2 3">
    <name type="scientific">Frankliniella fusca</name>
    <dbReference type="NCBI Taxonomy" id="407009"/>
    <lineage>
        <taxon>Eukaryota</taxon>
        <taxon>Metazoa</taxon>
        <taxon>Ecdysozoa</taxon>
        <taxon>Arthropoda</taxon>
        <taxon>Hexapoda</taxon>
        <taxon>Insecta</taxon>
        <taxon>Pterygota</taxon>
        <taxon>Neoptera</taxon>
        <taxon>Paraneoptera</taxon>
        <taxon>Thysanoptera</taxon>
        <taxon>Terebrantia</taxon>
        <taxon>Thripoidea</taxon>
        <taxon>Thripidae</taxon>
        <taxon>Frankliniella</taxon>
    </lineage>
</organism>
<gene>
    <name evidence="2" type="ORF">KUF71_002158</name>
</gene>
<dbReference type="PANTHER" id="PTHR11012:SF48">
    <property type="entry name" value="CHK KINASE-LIKE DOMAIN-CONTAINING PROTEIN-RELATED"/>
    <property type="match status" value="1"/>
</dbReference>
<dbReference type="EMBL" id="JAHWGI010001149">
    <property type="protein sequence ID" value="KAK3923750.1"/>
    <property type="molecule type" value="Genomic_DNA"/>
</dbReference>
<evidence type="ECO:0000259" key="1">
    <source>
        <dbReference type="SMART" id="SM00587"/>
    </source>
</evidence>
<evidence type="ECO:0000313" key="2">
    <source>
        <dbReference type="EMBL" id="KAK3923750.1"/>
    </source>
</evidence>
<dbReference type="InterPro" id="IPR004119">
    <property type="entry name" value="EcKL"/>
</dbReference>
<feature type="domain" description="CHK kinase-like" evidence="1">
    <location>
        <begin position="126"/>
        <end position="327"/>
    </location>
</feature>
<dbReference type="InterPro" id="IPR015897">
    <property type="entry name" value="CHK_kinase-like"/>
</dbReference>